<dbReference type="Pfam" id="PF17389">
    <property type="entry name" value="Bac_rhamnosid6H"/>
    <property type="match status" value="1"/>
</dbReference>
<dbReference type="Pfam" id="PF08531">
    <property type="entry name" value="Bac_rhamnosid_N"/>
    <property type="match status" value="1"/>
</dbReference>
<evidence type="ECO:0000259" key="4">
    <source>
        <dbReference type="Pfam" id="PF05592"/>
    </source>
</evidence>
<dbReference type="GO" id="GO:0030596">
    <property type="term" value="F:alpha-L-rhamnosidase activity"/>
    <property type="evidence" value="ECO:0007669"/>
    <property type="project" value="UniProtKB-EC"/>
</dbReference>
<dbReference type="EC" id="3.2.1.40" evidence="2"/>
<feature type="domain" description="Alpha-L-rhamnosidase C-terminal" evidence="7">
    <location>
        <begin position="698"/>
        <end position="771"/>
    </location>
</feature>
<keyword evidence="3" id="KW-0378">Hydrolase</keyword>
<comment type="caution">
    <text evidence="8">The sequence shown here is derived from an EMBL/GenBank/DDBJ whole genome shotgun (WGS) entry which is preliminary data.</text>
</comment>
<organism evidence="8 9">
    <name type="scientific">Lunatimonas lonarensis</name>
    <dbReference type="NCBI Taxonomy" id="1232681"/>
    <lineage>
        <taxon>Bacteria</taxon>
        <taxon>Pseudomonadati</taxon>
        <taxon>Bacteroidota</taxon>
        <taxon>Cytophagia</taxon>
        <taxon>Cytophagales</taxon>
        <taxon>Cyclobacteriaceae</taxon>
    </lineage>
</organism>
<dbReference type="PATRIC" id="fig|1288963.3.peg.1256"/>
<dbReference type="Pfam" id="PF05592">
    <property type="entry name" value="Bac_rhamnosid"/>
    <property type="match status" value="1"/>
</dbReference>
<dbReference type="InterPro" id="IPR008902">
    <property type="entry name" value="Rhamnosid_concanavalin"/>
</dbReference>
<dbReference type="InterPro" id="IPR012341">
    <property type="entry name" value="6hp_glycosidase-like_sf"/>
</dbReference>
<dbReference type="PANTHER" id="PTHR33307:SF6">
    <property type="entry name" value="ALPHA-RHAMNOSIDASE (EUROFUNG)-RELATED"/>
    <property type="match status" value="1"/>
</dbReference>
<dbReference type="Gene3D" id="2.60.420.10">
    <property type="entry name" value="Maltose phosphorylase, domain 3"/>
    <property type="match status" value="1"/>
</dbReference>
<reference evidence="8 9" key="1">
    <citation type="submission" date="2013-02" db="EMBL/GenBank/DDBJ databases">
        <title>A novel strain isolated from Lonar lake, Maharashtra, India.</title>
        <authorList>
            <person name="Singh A."/>
        </authorList>
    </citation>
    <scope>NUCLEOTIDE SEQUENCE [LARGE SCALE GENOMIC DNA]</scope>
    <source>
        <strain evidence="8 9">AK24</strain>
    </source>
</reference>
<dbReference type="InterPro" id="IPR035396">
    <property type="entry name" value="Bac_rhamnosid6H"/>
</dbReference>
<evidence type="ECO:0000259" key="6">
    <source>
        <dbReference type="Pfam" id="PF17389"/>
    </source>
</evidence>
<protein>
    <recommendedName>
        <fullName evidence="2">alpha-L-rhamnosidase</fullName>
        <ecNumber evidence="2">3.2.1.40</ecNumber>
    </recommendedName>
</protein>
<evidence type="ECO:0000313" key="9">
    <source>
        <dbReference type="Proteomes" id="UP000013909"/>
    </source>
</evidence>
<dbReference type="InterPro" id="IPR035398">
    <property type="entry name" value="Bac_rhamnosid_C"/>
</dbReference>
<evidence type="ECO:0000259" key="7">
    <source>
        <dbReference type="Pfam" id="PF17390"/>
    </source>
</evidence>
<dbReference type="GO" id="GO:0005975">
    <property type="term" value="P:carbohydrate metabolic process"/>
    <property type="evidence" value="ECO:0007669"/>
    <property type="project" value="InterPro"/>
</dbReference>
<proteinExistence type="predicted"/>
<dbReference type="PROSITE" id="PS51257">
    <property type="entry name" value="PROKAR_LIPOPROTEIN"/>
    <property type="match status" value="1"/>
</dbReference>
<dbReference type="STRING" id="1232681.ADIS_1258"/>
<dbReference type="InterPro" id="IPR008928">
    <property type="entry name" value="6-hairpin_glycosidase_sf"/>
</dbReference>
<evidence type="ECO:0000259" key="5">
    <source>
        <dbReference type="Pfam" id="PF08531"/>
    </source>
</evidence>
<dbReference type="PANTHER" id="PTHR33307">
    <property type="entry name" value="ALPHA-RHAMNOSIDASE (EUROFUNG)"/>
    <property type="match status" value="1"/>
</dbReference>
<feature type="domain" description="Alpha-L-rhamnosidase six-hairpin glycosidase" evidence="6">
    <location>
        <begin position="374"/>
        <end position="694"/>
    </location>
</feature>
<feature type="domain" description="Alpha-L-rhamnosidase concanavalin-like" evidence="4">
    <location>
        <begin position="255"/>
        <end position="367"/>
    </location>
</feature>
<dbReference type="OrthoDB" id="9815108at2"/>
<accession>R7ZW70</accession>
<dbReference type="Pfam" id="PF17390">
    <property type="entry name" value="Bac_rhamnosid_C"/>
    <property type="match status" value="1"/>
</dbReference>
<gene>
    <name evidence="8" type="ORF">ADIS_1258</name>
</gene>
<evidence type="ECO:0000256" key="3">
    <source>
        <dbReference type="ARBA" id="ARBA00022801"/>
    </source>
</evidence>
<dbReference type="Proteomes" id="UP000013909">
    <property type="component" value="Unassembled WGS sequence"/>
</dbReference>
<dbReference type="AlphaFoldDB" id="R7ZW70"/>
<dbReference type="SUPFAM" id="SSF48208">
    <property type="entry name" value="Six-hairpin glycosidases"/>
    <property type="match status" value="1"/>
</dbReference>
<keyword evidence="9" id="KW-1185">Reference proteome</keyword>
<sequence>MTKTFKIGFLLLACVVFVSCSENPKQADCGLCESVGAKWIQVEKELPTEDSLFYLPNPAPLFRKEFGVESHFDSAKLFITAAGYYKATLNGEAIGKNILDPAWTDYTKRVYYAEYDLSAQIQEGTNCFGVSLGNGFYNPLPMRKWGRRNPREDLNVGKPTFIARLVLYYPNGKTKEISTDESWKYSYGPLIKNSVYLGVLYDKGMEIPGWDRPGFNDTGWKSVQVGKGPGGQLQAAFFPAVQVTEEIRPKSIHEIEKDVYIVDMGVNFTGTYKIRLAGNVGDTVTLRFGERLYEDGTLNPMTTVVGQIKAPGIGGPGSPAIAWQTSSYVVDTEPTWFSPDFTYHTFRYMEITGLQKPPLLTDITGLYFHTNVERESHFTSSNSLLNQIQDATTRTFLSNLISVQSDCAVREKFGYGGDLNATAESFIYNFDMRDIYRKTVYDWVDAINDSIFVDTAPFAGIKYCGISWESAYLITQYYLYLYYDETDLVHELYEDNLAWMDKVARIHPEGMVDSGLSDHESLEPVPVQLTGTAHYLQCAEIMETFASLKGDTKNQQRFAELSEKLRAIIKAEFWDKPVTERINRQTLFSTLLFHRIIPEDELGAARDSLVQAVKNGPSGQFNTGIFGTKYVLETLSESVPIDQVYAIVNSTKFPGWGHMISRGATTIWETWQESDNVFTNCHPMFGTVTEWYYRWLGGIRPDPKQPGFKAFVLAPRTPTGLDSISCSYRSPYGDIVSNWRRESGNSVVYDLIIPVGSVASVSLDMKAAQGLSITKDGKAFQPPVTDASTPGEFKLEGGNYKVVVSG</sequence>
<evidence type="ECO:0000256" key="1">
    <source>
        <dbReference type="ARBA" id="ARBA00001445"/>
    </source>
</evidence>
<dbReference type="InterPro" id="IPR013737">
    <property type="entry name" value="Bac_rhamnosid_N"/>
</dbReference>
<dbReference type="Gene3D" id="2.60.120.260">
    <property type="entry name" value="Galactose-binding domain-like"/>
    <property type="match status" value="2"/>
</dbReference>
<dbReference type="InterPro" id="IPR016007">
    <property type="entry name" value="Alpha_rhamnosid"/>
</dbReference>
<dbReference type="Gene3D" id="1.50.10.10">
    <property type="match status" value="1"/>
</dbReference>
<feature type="domain" description="Bacterial alpha-L-rhamnosidase N-terminal" evidence="5">
    <location>
        <begin position="73"/>
        <end position="245"/>
    </location>
</feature>
<comment type="catalytic activity">
    <reaction evidence="1">
        <text>Hydrolysis of terminal non-reducing alpha-L-rhamnose residues in alpha-L-rhamnosides.</text>
        <dbReference type="EC" id="3.2.1.40"/>
    </reaction>
</comment>
<dbReference type="EMBL" id="AQHR01000040">
    <property type="protein sequence ID" value="EON78395.1"/>
    <property type="molecule type" value="Genomic_DNA"/>
</dbReference>
<name>R7ZW70_9BACT</name>
<dbReference type="RefSeq" id="WP_010853404.1">
    <property type="nucleotide sequence ID" value="NZ_AQHR01000040.1"/>
</dbReference>
<evidence type="ECO:0000313" key="8">
    <source>
        <dbReference type="EMBL" id="EON78395.1"/>
    </source>
</evidence>
<evidence type="ECO:0000256" key="2">
    <source>
        <dbReference type="ARBA" id="ARBA00012652"/>
    </source>
</evidence>